<dbReference type="Pfam" id="PF13561">
    <property type="entry name" value="adh_short_C2"/>
    <property type="match status" value="1"/>
</dbReference>
<dbReference type="PATRIC" id="fig|37919.13.peg.7757"/>
<dbReference type="SMART" id="SM00822">
    <property type="entry name" value="PKS_KR"/>
    <property type="match status" value="1"/>
</dbReference>
<evidence type="ECO:0000259" key="3">
    <source>
        <dbReference type="SMART" id="SM00822"/>
    </source>
</evidence>
<comment type="similarity">
    <text evidence="1">Belongs to the short-chain dehydrogenases/reductases (SDR) family.</text>
</comment>
<dbReference type="EC" id="1.1.1.100" evidence="4"/>
<evidence type="ECO:0000313" key="4">
    <source>
        <dbReference type="EMBL" id="ANS31970.1"/>
    </source>
</evidence>
<dbReference type="SUPFAM" id="SSF51735">
    <property type="entry name" value="NAD(P)-binding Rossmann-fold domains"/>
    <property type="match status" value="1"/>
</dbReference>
<dbReference type="PANTHER" id="PTHR42760:SF123">
    <property type="entry name" value="OXIDOREDUCTASE"/>
    <property type="match status" value="1"/>
</dbReference>
<dbReference type="InterPro" id="IPR057326">
    <property type="entry name" value="KR_dom"/>
</dbReference>
<dbReference type="PRINTS" id="PR00081">
    <property type="entry name" value="GDHRDH"/>
</dbReference>
<feature type="domain" description="Ketoreductase" evidence="3">
    <location>
        <begin position="18"/>
        <end position="196"/>
    </location>
</feature>
<dbReference type="AlphaFoldDB" id="A0A1B1KHC9"/>
<dbReference type="PANTHER" id="PTHR42760">
    <property type="entry name" value="SHORT-CHAIN DEHYDROGENASES/REDUCTASES FAMILY MEMBER"/>
    <property type="match status" value="1"/>
</dbReference>
<dbReference type="PRINTS" id="PR00080">
    <property type="entry name" value="SDRFAMILY"/>
</dbReference>
<name>A0A1B1KHC9_RHOOP</name>
<keyword evidence="4" id="KW-0614">Plasmid</keyword>
<sequence length="262" mass="27140">MTASVPDRRSLPLTFTGQVALVTGAASGIGRATAAALMAAGIRTLCLDLREPEPFPGIPTALQVRCAANVTDVTALRSVITENTDPDGLSYVVNCAGVLDDTGFANVSRQSWLRCLDVNLIGAYNVIDAAGDLLRKSEAGGVVNVTSIEGARVVALSNPDPTPQYAASKAGLTMLTQSAARAFAADGVRVNSVSPGFVATPMALAAAHENTDALPPSLAPRVPLGRFARPEEIAYAVVFLLSDQARFITGSDLRIDGGFTLT</sequence>
<dbReference type="GO" id="GO:0030497">
    <property type="term" value="P:fatty acid elongation"/>
    <property type="evidence" value="ECO:0007669"/>
    <property type="project" value="TreeGrafter"/>
</dbReference>
<protein>
    <submittedName>
        <fullName evidence="4">3-oxoacyl-ACP reductase</fullName>
        <ecNumber evidence="4">1.1.1.100</ecNumber>
    </submittedName>
</protein>
<organism evidence="4 5">
    <name type="scientific">Rhodococcus opacus</name>
    <name type="common">Nocardia opaca</name>
    <dbReference type="NCBI Taxonomy" id="37919"/>
    <lineage>
        <taxon>Bacteria</taxon>
        <taxon>Bacillati</taxon>
        <taxon>Actinomycetota</taxon>
        <taxon>Actinomycetes</taxon>
        <taxon>Mycobacteriales</taxon>
        <taxon>Nocardiaceae</taxon>
        <taxon>Rhodococcus</taxon>
    </lineage>
</organism>
<evidence type="ECO:0000256" key="2">
    <source>
        <dbReference type="ARBA" id="ARBA00023002"/>
    </source>
</evidence>
<dbReference type="FunFam" id="3.40.50.720:FF:000084">
    <property type="entry name" value="Short-chain dehydrogenase reductase"/>
    <property type="match status" value="1"/>
</dbReference>
<dbReference type="InterPro" id="IPR002347">
    <property type="entry name" value="SDR_fam"/>
</dbReference>
<keyword evidence="2 4" id="KW-0560">Oxidoreductase</keyword>
<dbReference type="EMBL" id="CP009112">
    <property type="protein sequence ID" value="ANS31970.1"/>
    <property type="molecule type" value="Genomic_DNA"/>
</dbReference>
<geneLocation type="plasmid" evidence="5">
    <name>pr1cp1</name>
</geneLocation>
<reference evidence="4 5" key="1">
    <citation type="submission" date="2014-07" db="EMBL/GenBank/DDBJ databases">
        <authorList>
            <person name="Zhang J.E."/>
            <person name="Yang H."/>
            <person name="Guo J."/>
            <person name="Deng Z."/>
            <person name="Luo H."/>
            <person name="Luo M."/>
            <person name="Zhao B."/>
        </authorList>
    </citation>
    <scope>NUCLEOTIDE SEQUENCE [LARGE SCALE GENOMIC DNA]</scope>
    <source>
        <strain evidence="4 5">1CP</strain>
        <plasmid evidence="5">Plasmid pr1cp1</plasmid>
    </source>
</reference>
<dbReference type="InterPro" id="IPR036291">
    <property type="entry name" value="NAD(P)-bd_dom_sf"/>
</dbReference>
<dbReference type="Gene3D" id="3.40.50.720">
    <property type="entry name" value="NAD(P)-binding Rossmann-like Domain"/>
    <property type="match status" value="1"/>
</dbReference>
<proteinExistence type="inferred from homology"/>
<dbReference type="GO" id="GO:0004316">
    <property type="term" value="F:3-oxoacyl-[acyl-carrier-protein] reductase (NADPH) activity"/>
    <property type="evidence" value="ECO:0007669"/>
    <property type="project" value="UniProtKB-EC"/>
</dbReference>
<dbReference type="Proteomes" id="UP000186108">
    <property type="component" value="Plasmid pR1CP1"/>
</dbReference>
<accession>A0A1B1KHC9</accession>
<evidence type="ECO:0000256" key="1">
    <source>
        <dbReference type="ARBA" id="ARBA00006484"/>
    </source>
</evidence>
<evidence type="ECO:0000313" key="5">
    <source>
        <dbReference type="Proteomes" id="UP000186108"/>
    </source>
</evidence>
<gene>
    <name evidence="4" type="ORF">R1CP_36820</name>
</gene>
<dbReference type="RefSeq" id="WP_065493511.1">
    <property type="nucleotide sequence ID" value="NZ_CP009112.1"/>
</dbReference>